<evidence type="ECO:0000313" key="2">
    <source>
        <dbReference type="EMBL" id="RLN18882.1"/>
    </source>
</evidence>
<dbReference type="AlphaFoldDB" id="A0A3L6SFK4"/>
<dbReference type="EMBL" id="PQIB02000005">
    <property type="protein sequence ID" value="RLN18882.1"/>
    <property type="molecule type" value="Genomic_DNA"/>
</dbReference>
<gene>
    <name evidence="2" type="ORF">C2845_PM02G30440</name>
</gene>
<comment type="caution">
    <text evidence="2">The sequence shown here is derived from an EMBL/GenBank/DDBJ whole genome shotgun (WGS) entry which is preliminary data.</text>
</comment>
<evidence type="ECO:0000256" key="1">
    <source>
        <dbReference type="SAM" id="MobiDB-lite"/>
    </source>
</evidence>
<evidence type="ECO:0000313" key="3">
    <source>
        <dbReference type="Proteomes" id="UP000275267"/>
    </source>
</evidence>
<reference evidence="3" key="1">
    <citation type="journal article" date="2019" name="Nat. Commun.">
        <title>The genome of broomcorn millet.</title>
        <authorList>
            <person name="Zou C."/>
            <person name="Miki D."/>
            <person name="Li D."/>
            <person name="Tang Q."/>
            <person name="Xiao L."/>
            <person name="Rajput S."/>
            <person name="Deng P."/>
            <person name="Jia W."/>
            <person name="Huang R."/>
            <person name="Zhang M."/>
            <person name="Sun Y."/>
            <person name="Hu J."/>
            <person name="Fu X."/>
            <person name="Schnable P.S."/>
            <person name="Li F."/>
            <person name="Zhang H."/>
            <person name="Feng B."/>
            <person name="Zhu X."/>
            <person name="Liu R."/>
            <person name="Schnable J.C."/>
            <person name="Zhu J.-K."/>
            <person name="Zhang H."/>
        </authorList>
    </citation>
    <scope>NUCLEOTIDE SEQUENCE [LARGE SCALE GENOMIC DNA]</scope>
</reference>
<name>A0A3L6SFK4_PANMI</name>
<sequence>MVSDGLLQHARRVAAGCADQGPDGVRPPERVGDDGAEAVEVVHKPAPVVSSGGGRHRLLVPATRGPIWWLPSGGSHLNVSLGTPVPSSPVCINCKLLQLDGAGLPPRMGRQSDVPEGRSGVRGADSSAAGVPTSPPAARHGDGWGPAANGGIEAGTSAAISLAARASCCGLKQQDAMAGLRLGVLLLTVGKKVNLTASSSGEMCGA</sequence>
<proteinExistence type="predicted"/>
<organism evidence="2 3">
    <name type="scientific">Panicum miliaceum</name>
    <name type="common">Proso millet</name>
    <name type="synonym">Broomcorn millet</name>
    <dbReference type="NCBI Taxonomy" id="4540"/>
    <lineage>
        <taxon>Eukaryota</taxon>
        <taxon>Viridiplantae</taxon>
        <taxon>Streptophyta</taxon>
        <taxon>Embryophyta</taxon>
        <taxon>Tracheophyta</taxon>
        <taxon>Spermatophyta</taxon>
        <taxon>Magnoliopsida</taxon>
        <taxon>Liliopsida</taxon>
        <taxon>Poales</taxon>
        <taxon>Poaceae</taxon>
        <taxon>PACMAD clade</taxon>
        <taxon>Panicoideae</taxon>
        <taxon>Panicodae</taxon>
        <taxon>Paniceae</taxon>
        <taxon>Panicinae</taxon>
        <taxon>Panicum</taxon>
        <taxon>Panicum sect. Panicum</taxon>
    </lineage>
</organism>
<feature type="region of interest" description="Disordered" evidence="1">
    <location>
        <begin position="104"/>
        <end position="139"/>
    </location>
</feature>
<keyword evidence="3" id="KW-1185">Reference proteome</keyword>
<accession>A0A3L6SFK4</accession>
<dbReference type="Proteomes" id="UP000275267">
    <property type="component" value="Unassembled WGS sequence"/>
</dbReference>
<protein>
    <submittedName>
        <fullName evidence="2">Uncharacterized protein</fullName>
    </submittedName>
</protein>